<feature type="transmembrane region" description="Helical" evidence="7">
    <location>
        <begin position="177"/>
        <end position="199"/>
    </location>
</feature>
<accession>A0AAF0Z9G1</accession>
<evidence type="ECO:0000256" key="3">
    <source>
        <dbReference type="ARBA" id="ARBA00022692"/>
    </source>
</evidence>
<sequence length="424" mass="44160">MTPPVPLEDELEPVGLIRQSGVVLRVGRMLLASGGGSYRVRIAMAQVGRALGLDSVEAQVTVNEIVATSRRGPIFRTEVTRSPTIGVNANRMVQLERLCSSLEPGVTAEEVAERLDEIEQTPLRYGTFANAFFTGVACAAFAFLNNGGLVEVLVVLVGASLGQLTRRLLIHRGYNQLGVTMVAAAVASVVYLGIVNLLFVAGAVDSIHESGYISAVLFLVPGFPLITAALDLSRLDFTAGLSRLAYALMIMMSAALSVWGVSAVMGLTPNPAGPLDLGDGQLLVLRLVASALGVLGFAVLFNSPWRVVFAAAGIGMVANVIRLELLDAGMIAQGAAAAAGLVVGVAANVVAPRMRVPRLTLCVPAVVIMVPGASAYRAVYFLNAGETVDALAFGVQASFVVVALAIGLTVARTVTDTSWGRAPH</sequence>
<keyword evidence="5 7" id="KW-0472">Membrane</keyword>
<feature type="transmembrane region" description="Helical" evidence="7">
    <location>
        <begin position="244"/>
        <end position="268"/>
    </location>
</feature>
<feature type="domain" description="Threonine/Serine exporter ThrE" evidence="9">
    <location>
        <begin position="287"/>
        <end position="413"/>
    </location>
</feature>
<name>A0AAF0Z9G1_9MICO</name>
<keyword evidence="2" id="KW-1003">Cell membrane</keyword>
<evidence type="ECO:0000313" key="10">
    <source>
        <dbReference type="EMBL" id="WPF82588.1"/>
    </source>
</evidence>
<dbReference type="GO" id="GO:0022857">
    <property type="term" value="F:transmembrane transporter activity"/>
    <property type="evidence" value="ECO:0007669"/>
    <property type="project" value="InterPro"/>
</dbReference>
<keyword evidence="3 7" id="KW-0812">Transmembrane</keyword>
<comment type="subcellular location">
    <subcellularLocation>
        <location evidence="1">Cell membrane</location>
        <topology evidence="1">Multi-pass membrane protein</topology>
    </subcellularLocation>
</comment>
<dbReference type="EMBL" id="CP138359">
    <property type="protein sequence ID" value="WPF82588.1"/>
    <property type="molecule type" value="Genomic_DNA"/>
</dbReference>
<dbReference type="InterPro" id="IPR010619">
    <property type="entry name" value="ThrE-like_N"/>
</dbReference>
<evidence type="ECO:0000256" key="5">
    <source>
        <dbReference type="ARBA" id="ARBA00023136"/>
    </source>
</evidence>
<dbReference type="KEGG" id="sbil:SANBI_000197"/>
<evidence type="ECO:0000259" key="8">
    <source>
        <dbReference type="Pfam" id="PF06738"/>
    </source>
</evidence>
<reference evidence="11" key="1">
    <citation type="submission" date="2023-11" db="EMBL/GenBank/DDBJ databases">
        <authorList>
            <person name="Helweg L.P."/>
            <person name="Kiel A."/>
            <person name="Hitz F."/>
            <person name="Ruckert-Reed C."/>
            <person name="Busche T."/>
            <person name="Kaltschmidt B."/>
            <person name="Kaltschmidt C."/>
        </authorList>
    </citation>
    <scope>NUCLEOTIDE SEQUENCE [LARGE SCALE GENOMIC DNA]</scope>
    <source>
        <strain evidence="11">4.1</strain>
    </source>
</reference>
<feature type="transmembrane region" description="Helical" evidence="7">
    <location>
        <begin position="331"/>
        <end position="351"/>
    </location>
</feature>
<feature type="transmembrane region" description="Helical" evidence="7">
    <location>
        <begin position="307"/>
        <end position="325"/>
    </location>
</feature>
<comment type="similarity">
    <text evidence="6">Belongs to the ThrE exporter (TC 2.A.79) family.</text>
</comment>
<dbReference type="RefSeq" id="WP_319158092.1">
    <property type="nucleotide sequence ID" value="NZ_CP138359.1"/>
</dbReference>
<dbReference type="InterPro" id="IPR050539">
    <property type="entry name" value="ThrE_Dicarb/AminoAcid_Exp"/>
</dbReference>
<evidence type="ECO:0000259" key="9">
    <source>
        <dbReference type="Pfam" id="PF12821"/>
    </source>
</evidence>
<gene>
    <name evidence="10" type="ORF">SANBI_000197</name>
</gene>
<keyword evidence="4 7" id="KW-1133">Transmembrane helix</keyword>
<dbReference type="Proteomes" id="UP001304340">
    <property type="component" value="Chromosome"/>
</dbReference>
<evidence type="ECO:0000313" key="11">
    <source>
        <dbReference type="Proteomes" id="UP001304340"/>
    </source>
</evidence>
<evidence type="ECO:0000256" key="6">
    <source>
        <dbReference type="ARBA" id="ARBA00034125"/>
    </source>
</evidence>
<dbReference type="PANTHER" id="PTHR34390:SF2">
    <property type="entry name" value="SUCCINATE TRANSPORTER SUBUNIT YJJP-RELATED"/>
    <property type="match status" value="1"/>
</dbReference>
<dbReference type="Pfam" id="PF12821">
    <property type="entry name" value="ThrE_2"/>
    <property type="match status" value="1"/>
</dbReference>
<feature type="domain" description="Threonine/serine exporter-like N-terminal" evidence="8">
    <location>
        <begin position="22"/>
        <end position="263"/>
    </location>
</feature>
<keyword evidence="11" id="KW-1185">Reference proteome</keyword>
<proteinExistence type="inferred from homology"/>
<organism evidence="10 11">
    <name type="scientific">Sanguibacter biliveldensis</name>
    <dbReference type="NCBI Taxonomy" id="3030830"/>
    <lineage>
        <taxon>Bacteria</taxon>
        <taxon>Bacillati</taxon>
        <taxon>Actinomycetota</taxon>
        <taxon>Actinomycetes</taxon>
        <taxon>Micrococcales</taxon>
        <taxon>Sanguibacteraceae</taxon>
        <taxon>Sanguibacter</taxon>
    </lineage>
</organism>
<dbReference type="InterPro" id="IPR024528">
    <property type="entry name" value="ThrE_2"/>
</dbReference>
<protein>
    <submittedName>
        <fullName evidence="10">Threonine/serine exporter family protein</fullName>
    </submittedName>
</protein>
<dbReference type="PANTHER" id="PTHR34390">
    <property type="entry name" value="UPF0442 PROTEIN YJJB-RELATED"/>
    <property type="match status" value="1"/>
</dbReference>
<dbReference type="AlphaFoldDB" id="A0AAF0Z9G1"/>
<dbReference type="Pfam" id="PF06738">
    <property type="entry name" value="ThrE"/>
    <property type="match status" value="1"/>
</dbReference>
<evidence type="ECO:0000256" key="4">
    <source>
        <dbReference type="ARBA" id="ARBA00022989"/>
    </source>
</evidence>
<evidence type="ECO:0000256" key="2">
    <source>
        <dbReference type="ARBA" id="ARBA00022475"/>
    </source>
</evidence>
<evidence type="ECO:0000256" key="1">
    <source>
        <dbReference type="ARBA" id="ARBA00004651"/>
    </source>
</evidence>
<dbReference type="GO" id="GO:0005886">
    <property type="term" value="C:plasma membrane"/>
    <property type="evidence" value="ECO:0007669"/>
    <property type="project" value="UniProtKB-SubCell"/>
</dbReference>
<dbReference type="GO" id="GO:0015744">
    <property type="term" value="P:succinate transport"/>
    <property type="evidence" value="ECO:0007669"/>
    <property type="project" value="TreeGrafter"/>
</dbReference>
<feature type="transmembrane region" description="Helical" evidence="7">
    <location>
        <begin position="211"/>
        <end position="232"/>
    </location>
</feature>
<feature type="transmembrane region" description="Helical" evidence="7">
    <location>
        <begin position="358"/>
        <end position="379"/>
    </location>
</feature>
<feature type="transmembrane region" description="Helical" evidence="7">
    <location>
        <begin position="391"/>
        <end position="411"/>
    </location>
</feature>
<feature type="transmembrane region" description="Helical" evidence="7">
    <location>
        <begin position="280"/>
        <end position="300"/>
    </location>
</feature>
<evidence type="ECO:0000256" key="7">
    <source>
        <dbReference type="SAM" id="Phobius"/>
    </source>
</evidence>